<proteinExistence type="predicted"/>
<protein>
    <submittedName>
        <fullName evidence="3">TrlF family AAA-like ATPase</fullName>
    </submittedName>
</protein>
<keyword evidence="1" id="KW-0175">Coiled coil</keyword>
<dbReference type="SUPFAM" id="SSF52540">
    <property type="entry name" value="P-loop containing nucleoside triphosphate hydrolases"/>
    <property type="match status" value="1"/>
</dbReference>
<comment type="caution">
    <text evidence="3">The sequence shown here is derived from an EMBL/GenBank/DDBJ whole genome shotgun (WGS) entry which is preliminary data.</text>
</comment>
<name>A0ABV3LLG4_9MICO</name>
<dbReference type="Proteomes" id="UP001553715">
    <property type="component" value="Unassembled WGS sequence"/>
</dbReference>
<dbReference type="RefSeq" id="WP_366233532.1">
    <property type="nucleotide sequence ID" value="NZ_JBFBMH010000044.1"/>
</dbReference>
<evidence type="ECO:0000313" key="3">
    <source>
        <dbReference type="EMBL" id="MEW1976708.1"/>
    </source>
</evidence>
<evidence type="ECO:0000313" key="4">
    <source>
        <dbReference type="Proteomes" id="UP001553715"/>
    </source>
</evidence>
<feature type="compositionally biased region" description="Basic and acidic residues" evidence="2">
    <location>
        <begin position="568"/>
        <end position="581"/>
    </location>
</feature>
<feature type="coiled-coil region" evidence="1">
    <location>
        <begin position="517"/>
        <end position="551"/>
    </location>
</feature>
<feature type="region of interest" description="Disordered" evidence="2">
    <location>
        <begin position="568"/>
        <end position="593"/>
    </location>
</feature>
<accession>A0ABV3LLG4</accession>
<keyword evidence="4" id="KW-1185">Reference proteome</keyword>
<organism evidence="3 4">
    <name type="scientific">Microbacterium profundi</name>
    <dbReference type="NCBI Taxonomy" id="450380"/>
    <lineage>
        <taxon>Bacteria</taxon>
        <taxon>Bacillati</taxon>
        <taxon>Actinomycetota</taxon>
        <taxon>Actinomycetes</taxon>
        <taxon>Micrococcales</taxon>
        <taxon>Microbacteriaceae</taxon>
        <taxon>Microbacterium</taxon>
    </lineage>
</organism>
<sequence>MATAGLERARGTAWRIWDLHVHTPASIVQHYGADTDQTWAQFIDELEALPEDMTVIGINDYWFLDGYKRVVEARESGRLQNLEAIFPVIELRLDHFGGTDGKLARVNLHVLFDLDLDPEVIQAQFINALQPKMKLAPSHASLNWQGVITRDSLTDLGHRIKESVPAEHLSNYDSDLREGFNNLNVGLDDVQAVLAGSYFKGRALIGIGKTEWRDIKWNDQSIAAKKNVINSAQFMFTAYEDTTRWQADVEDLRNSNVTHQLLDCSDAHYFSGSDQHMRLGACQTWLNTTPTLAGLAYAIEEFDRRVFVGLEPPALARMRKNPERFIERIRVGSDKEDRDLFNHDLPLNSGFVAVVGNKGQGKSALLDCIALGGNSSRSSEFAFLSPTRFLSAQNQKVAREYRAEIVWATGAARQTHLNQPHDNAAPVLVEYLPQMFVERVCNLDPAADDADEFERELRTVLFTHIPEDERAGEKTFDALLTQKTRTSQDDLTRLRAELRTAVRGYVTIAAFRARNQASEVQSRLDLKQADIDAARKDLETAKAALAEIDTASKDDGHLTALMQRSEEIETSRSELTTRRSANEQQQAKSRQRLGGMEAIAHRAEAIQADVATLNSEAEALLGVEGAENPYIQLTVNSGRYQAWLTKEEESLAALKQERDQVDQDLEVQEQARRENADALAAADSARERARQRVLQSEERVTALVGDEDDEESHAGLSSLLRRIDEAPTKMSELRDEIMLCSRRVHEALEAQLHAVESLYAPASTFIAQSDVVKNAGLEFNAELRILPGWRSVAAGLDGRKNGEFSDWLIDLPQRVEDTSWDQLAAQLREAFDRLEHERGDADGEYRNPATALRNNTTIDDFLMSMFDLSWLEVRFGLTGDGLPLSQLSPGQRGLVLALFYLVVDRRTTPLLLDQPEENLDNETIASKLVPAIHEAAGRRQTIVVTHNANLAIVGDADQIVHCQMNDRRFTVNSGSIAELDVAKFALNVLEGTKPAFDNRRHKYEAFPELSLS</sequence>
<feature type="coiled-coil region" evidence="1">
    <location>
        <begin position="644"/>
        <end position="699"/>
    </location>
</feature>
<evidence type="ECO:0000256" key="1">
    <source>
        <dbReference type="SAM" id="Coils"/>
    </source>
</evidence>
<dbReference type="Gene3D" id="3.40.50.300">
    <property type="entry name" value="P-loop containing nucleotide triphosphate hydrolases"/>
    <property type="match status" value="2"/>
</dbReference>
<gene>
    <name evidence="3" type="ORF">AB0301_16765</name>
</gene>
<dbReference type="InterPro" id="IPR054787">
    <property type="entry name" value="TrlF_ATPase"/>
</dbReference>
<dbReference type="EMBL" id="JBFBMH010000044">
    <property type="protein sequence ID" value="MEW1976708.1"/>
    <property type="molecule type" value="Genomic_DNA"/>
</dbReference>
<evidence type="ECO:0000256" key="2">
    <source>
        <dbReference type="SAM" id="MobiDB-lite"/>
    </source>
</evidence>
<dbReference type="NCBIfam" id="NF045780">
    <property type="entry name" value="TrlF_fam_ATP"/>
    <property type="match status" value="1"/>
</dbReference>
<reference evidence="3 4" key="1">
    <citation type="submission" date="2024-06" db="EMBL/GenBank/DDBJ databases">
        <title>The Natural Products Discovery Center: Release of the First 8490 Sequenced Strains for Exploring Actinobacteria Biosynthetic Diversity.</title>
        <authorList>
            <person name="Kalkreuter E."/>
            <person name="Kautsar S.A."/>
            <person name="Yang D."/>
            <person name="Bader C.D."/>
            <person name="Teijaro C.N."/>
            <person name="Fluegel L."/>
            <person name="Davis C.M."/>
            <person name="Simpson J.R."/>
            <person name="Lauterbach L."/>
            <person name="Steele A.D."/>
            <person name="Gui C."/>
            <person name="Meng S."/>
            <person name="Li G."/>
            <person name="Viehrig K."/>
            <person name="Ye F."/>
            <person name="Su P."/>
            <person name="Kiefer A.F."/>
            <person name="Nichols A."/>
            <person name="Cepeda A.J."/>
            <person name="Yan W."/>
            <person name="Fan B."/>
            <person name="Jiang Y."/>
            <person name="Adhikari A."/>
            <person name="Zheng C.-J."/>
            <person name="Schuster L."/>
            <person name="Cowan T.M."/>
            <person name="Smanski M.J."/>
            <person name="Chevrette M.G."/>
            <person name="De Carvalho L.P.S."/>
            <person name="Shen B."/>
        </authorList>
    </citation>
    <scope>NUCLEOTIDE SEQUENCE [LARGE SCALE GENOMIC DNA]</scope>
    <source>
        <strain evidence="3 4">NPDC077434</strain>
    </source>
</reference>
<dbReference type="InterPro" id="IPR027417">
    <property type="entry name" value="P-loop_NTPase"/>
</dbReference>